<reference evidence="4 5" key="2">
    <citation type="submission" date="2016-11" db="EMBL/GenBank/DDBJ databases">
        <authorList>
            <person name="Jaros S."/>
            <person name="Januszkiewicz K."/>
            <person name="Wedrychowicz H."/>
        </authorList>
    </citation>
    <scope>NUCLEOTIDE SEQUENCE [LARGE SCALE GENOMIC DNA]</scope>
    <source>
        <strain evidence="4 5">ACAM 239</strain>
    </source>
</reference>
<dbReference type="EMBL" id="AP022821">
    <property type="protein sequence ID" value="BCA91447.1"/>
    <property type="molecule type" value="Genomic_DNA"/>
</dbReference>
<reference evidence="2 7" key="4">
    <citation type="submission" date="2020-03" db="EMBL/GenBank/DDBJ databases">
        <title>Complete Genome Sequence of Halomonas meridiana strain Eplume2, isolated from hydrothermal-plume in the north east Pacific Ocean.</title>
        <authorList>
            <person name="Kurihara Y."/>
            <person name="Kawai S."/>
            <person name="Sakai A."/>
            <person name="Galipon J."/>
            <person name="Arakawa K."/>
        </authorList>
    </citation>
    <scope>NUCLEOTIDE SEQUENCE [LARGE SCALE GENOMIC DNA]</scope>
    <source>
        <strain evidence="2 7">Eplume2</strain>
    </source>
</reference>
<dbReference type="EMBL" id="AP022869">
    <property type="protein sequence ID" value="BCB69723.1"/>
    <property type="molecule type" value="Genomic_DNA"/>
</dbReference>
<dbReference type="GeneID" id="97277994"/>
<name>A0A0D7UWF3_9GAMM</name>
<evidence type="ECO:0000313" key="8">
    <source>
        <dbReference type="Proteomes" id="UP000503197"/>
    </source>
</evidence>
<evidence type="ECO:0000313" key="4">
    <source>
        <dbReference type="EMBL" id="SIN62628.1"/>
    </source>
</evidence>
<evidence type="ECO:0000313" key="3">
    <source>
        <dbReference type="EMBL" id="SEO20836.1"/>
    </source>
</evidence>
<dbReference type="Proteomes" id="UP000199493">
    <property type="component" value="Unassembled WGS sequence"/>
</dbReference>
<evidence type="ECO:0000313" key="7">
    <source>
        <dbReference type="Proteomes" id="UP000501053"/>
    </source>
</evidence>
<dbReference type="PATRIC" id="fig|29570.3.peg.1172"/>
<dbReference type="STRING" id="77097.SAMN04490369_105415"/>
<dbReference type="AlphaFoldDB" id="A0A0D7UWF3"/>
<evidence type="ECO:0000313" key="1">
    <source>
        <dbReference type="EMBL" id="BCA91447.1"/>
    </source>
</evidence>
<evidence type="ECO:0000313" key="5">
    <source>
        <dbReference type="Proteomes" id="UP000185024"/>
    </source>
</evidence>
<gene>
    <name evidence="2" type="ORF">HMEPL2_00740</name>
    <name evidence="1" type="ORF">HMSLTHF_12220</name>
    <name evidence="3" type="ORF">SAMN04490369_105415</name>
    <name evidence="4" type="ORF">SAMN05878438_0959</name>
</gene>
<dbReference type="OrthoDB" id="6367287at2"/>
<sequence length="159" mass="17884">MADYPGFIAIEIGEDNGLPLSIAWSLPDGRIKQTLIQPDDSWITEDSNVMGAYSIEELESLGVSPLDVIRELENDHFSATLYTSDNGEDEAALARLFDTYGLDPFVELAPAGVLYDQISSSEWHRLRSEMFNDLGLEPMRPEHEVKVMLTLHQQLNEKD</sequence>
<organism evidence="1 8">
    <name type="scientific">Vreelandella aquamarina</name>
    <dbReference type="NCBI Taxonomy" id="77097"/>
    <lineage>
        <taxon>Bacteria</taxon>
        <taxon>Pseudomonadati</taxon>
        <taxon>Pseudomonadota</taxon>
        <taxon>Gammaproteobacteria</taxon>
        <taxon>Oceanospirillales</taxon>
        <taxon>Halomonadaceae</taxon>
        <taxon>Vreelandella</taxon>
    </lineage>
</organism>
<evidence type="ECO:0000313" key="6">
    <source>
        <dbReference type="Proteomes" id="UP000199493"/>
    </source>
</evidence>
<protein>
    <submittedName>
        <fullName evidence="1">Uncharacterized protein</fullName>
    </submittedName>
</protein>
<keyword evidence="7" id="KW-1185">Reference proteome</keyword>
<evidence type="ECO:0000313" key="2">
    <source>
        <dbReference type="EMBL" id="BCB69723.1"/>
    </source>
</evidence>
<dbReference type="RefSeq" id="WP_044629783.1">
    <property type="nucleotide sequence ID" value="NZ_AP022821.1"/>
</dbReference>
<reference evidence="1 8" key="3">
    <citation type="submission" date="2020-02" db="EMBL/GenBank/DDBJ databases">
        <title>Complete Genome Sequence of Halomonas meridiana strain BAA-801, Isolated from Deep Sea Thermal Vent.</title>
        <authorList>
            <person name="Takahashi Y."/>
            <person name="Takahashi H."/>
            <person name="Galipon J."/>
            <person name="Arakawa K."/>
        </authorList>
    </citation>
    <scope>NUCLEOTIDE SEQUENCE [LARGE SCALE GENOMIC DNA]</scope>
    <source>
        <strain evidence="1 8">Slthf1</strain>
    </source>
</reference>
<dbReference type="EMBL" id="FODB01000054">
    <property type="protein sequence ID" value="SEO20836.1"/>
    <property type="molecule type" value="Genomic_DNA"/>
</dbReference>
<dbReference type="Proteomes" id="UP000501053">
    <property type="component" value="Chromosome"/>
</dbReference>
<dbReference type="EMBL" id="FSQX01000001">
    <property type="protein sequence ID" value="SIN62628.1"/>
    <property type="molecule type" value="Genomic_DNA"/>
</dbReference>
<reference evidence="3 6" key="1">
    <citation type="submission" date="2016-10" db="EMBL/GenBank/DDBJ databases">
        <authorList>
            <person name="de Groot N.N."/>
        </authorList>
    </citation>
    <scope>NUCLEOTIDE SEQUENCE [LARGE SCALE GENOMIC DNA]</scope>
    <source>
        <strain evidence="3 6">558</strain>
    </source>
</reference>
<accession>A0A1H8MUH0</accession>
<accession>A0A0D7UWF3</accession>
<dbReference type="Proteomes" id="UP000185024">
    <property type="component" value="Unassembled WGS sequence"/>
</dbReference>
<dbReference type="Proteomes" id="UP000503197">
    <property type="component" value="Chromosome"/>
</dbReference>
<proteinExistence type="predicted"/>